<keyword evidence="5 8" id="KW-0812">Transmembrane</keyword>
<proteinExistence type="inferred from homology"/>
<dbReference type="GO" id="GO:0015105">
    <property type="term" value="F:arsenite transmembrane transporter activity"/>
    <property type="evidence" value="ECO:0007669"/>
    <property type="project" value="InterPro"/>
</dbReference>
<gene>
    <name evidence="10" type="ORF">SAMN05660835_01722</name>
</gene>
<evidence type="ECO:0000313" key="10">
    <source>
        <dbReference type="EMBL" id="SDC99707.1"/>
    </source>
</evidence>
<feature type="transmembrane region" description="Helical" evidence="8">
    <location>
        <begin position="92"/>
        <end position="125"/>
    </location>
</feature>
<feature type="transmembrane region" description="Helical" evidence="8">
    <location>
        <begin position="137"/>
        <end position="154"/>
    </location>
</feature>
<evidence type="ECO:0000256" key="8">
    <source>
        <dbReference type="SAM" id="Phobius"/>
    </source>
</evidence>
<keyword evidence="4" id="KW-1003">Cell membrane</keyword>
<evidence type="ECO:0000256" key="7">
    <source>
        <dbReference type="ARBA" id="ARBA00023136"/>
    </source>
</evidence>
<evidence type="ECO:0000259" key="9">
    <source>
        <dbReference type="Pfam" id="PF03600"/>
    </source>
</evidence>
<protein>
    <submittedName>
        <fullName evidence="10">Na+/H+ antiporter NhaD</fullName>
    </submittedName>
</protein>
<comment type="similarity">
    <text evidence="2">Belongs to the CitM (TC 2.A.11) transporter family.</text>
</comment>
<evidence type="ECO:0000256" key="2">
    <source>
        <dbReference type="ARBA" id="ARBA00009843"/>
    </source>
</evidence>
<keyword evidence="6 8" id="KW-1133">Transmembrane helix</keyword>
<evidence type="ECO:0000256" key="4">
    <source>
        <dbReference type="ARBA" id="ARBA00022475"/>
    </source>
</evidence>
<evidence type="ECO:0000256" key="6">
    <source>
        <dbReference type="ARBA" id="ARBA00022989"/>
    </source>
</evidence>
<keyword evidence="7 8" id="KW-0472">Membrane</keyword>
<dbReference type="GO" id="GO:0005886">
    <property type="term" value="C:plasma membrane"/>
    <property type="evidence" value="ECO:0007669"/>
    <property type="project" value="UniProtKB-SubCell"/>
</dbReference>
<dbReference type="OrthoDB" id="9765532at2"/>
<dbReference type="Proteomes" id="UP000199411">
    <property type="component" value="Unassembled WGS sequence"/>
</dbReference>
<feature type="transmembrane region" description="Helical" evidence="8">
    <location>
        <begin position="174"/>
        <end position="195"/>
    </location>
</feature>
<dbReference type="InterPro" id="IPR004680">
    <property type="entry name" value="Cit_transptr-like_dom"/>
</dbReference>
<feature type="transmembrane region" description="Helical" evidence="8">
    <location>
        <begin position="26"/>
        <end position="42"/>
    </location>
</feature>
<dbReference type="PANTHER" id="PTHR43302">
    <property type="entry name" value="TRANSPORTER ARSB-RELATED"/>
    <property type="match status" value="1"/>
</dbReference>
<name>A0A1G6R6M8_9BACT</name>
<evidence type="ECO:0000256" key="5">
    <source>
        <dbReference type="ARBA" id="ARBA00022692"/>
    </source>
</evidence>
<feature type="transmembrane region" description="Helical" evidence="8">
    <location>
        <begin position="49"/>
        <end position="72"/>
    </location>
</feature>
<reference evidence="11" key="1">
    <citation type="submission" date="2016-10" db="EMBL/GenBank/DDBJ databases">
        <authorList>
            <person name="Varghese N."/>
            <person name="Submissions S."/>
        </authorList>
    </citation>
    <scope>NUCLEOTIDE SEQUENCE [LARGE SCALE GENOMIC DNA]</scope>
    <source>
        <strain evidence="11">DSM 8415</strain>
    </source>
</reference>
<evidence type="ECO:0000313" key="11">
    <source>
        <dbReference type="Proteomes" id="UP000199411"/>
    </source>
</evidence>
<feature type="transmembrane region" description="Helical" evidence="8">
    <location>
        <begin position="269"/>
        <end position="286"/>
    </location>
</feature>
<keyword evidence="11" id="KW-1185">Reference proteome</keyword>
<dbReference type="PANTHER" id="PTHR43302:SF5">
    <property type="entry name" value="TRANSPORTER ARSB-RELATED"/>
    <property type="match status" value="1"/>
</dbReference>
<feature type="domain" description="Citrate transporter-like" evidence="9">
    <location>
        <begin position="20"/>
        <end position="331"/>
    </location>
</feature>
<dbReference type="InterPro" id="IPR000802">
    <property type="entry name" value="Arsenical_pump_ArsB"/>
</dbReference>
<evidence type="ECO:0000256" key="3">
    <source>
        <dbReference type="ARBA" id="ARBA00022448"/>
    </source>
</evidence>
<feature type="transmembrane region" description="Helical" evidence="8">
    <location>
        <begin position="306"/>
        <end position="329"/>
    </location>
</feature>
<feature type="transmembrane region" description="Helical" evidence="8">
    <location>
        <begin position="341"/>
        <end position="366"/>
    </location>
</feature>
<dbReference type="AlphaFoldDB" id="A0A1G6R6M8"/>
<accession>A0A1G6R6M8</accession>
<keyword evidence="3" id="KW-0813">Transport</keyword>
<dbReference type="RefSeq" id="WP_092129636.1">
    <property type="nucleotide sequence ID" value="NZ_FMYU01000015.1"/>
</dbReference>
<feature type="transmembrane region" description="Helical" evidence="8">
    <location>
        <begin position="386"/>
        <end position="404"/>
    </location>
</feature>
<dbReference type="PRINTS" id="PR00758">
    <property type="entry name" value="ARSENICPUMP"/>
</dbReference>
<dbReference type="Pfam" id="PF03600">
    <property type="entry name" value="CitMHS"/>
    <property type="match status" value="1"/>
</dbReference>
<dbReference type="EMBL" id="FMYU01000015">
    <property type="protein sequence ID" value="SDC99707.1"/>
    <property type="molecule type" value="Genomic_DNA"/>
</dbReference>
<feature type="transmembrane region" description="Helical" evidence="8">
    <location>
        <begin position="216"/>
        <end position="236"/>
    </location>
</feature>
<sequence length="405" mass="45467">MHYIPAFLIICVFALSLVKKIGKFTIHIWQIAIIAAFLCIITNQISLKVAFYSINFDVIFFLFGMFCIGVSIEKSGLAKFFTNYTLKYIKNIDSLLLFIILFCAVSSAFLMNDTIAAIVAPIILTFAKTLQVNVKKLLLVSMLAITIGACASPIGSPQNILIVSHMSANPFLLYSKYLVLPTILNLVLLFLYAKFSFEQKTLYPQNKIVKLNDKNLAVLSIYAIVVLVFLVFLKAFFIEDMPLIYISLIPATIVLLHKKRFTIIKNVDYKTLVFFIGLFILIKAFWNSNILQDYILSSHINLTSTYVIFALTTIASQFVSNVPLVTLYLQVFSSYHLSWQSYLALSVASSIAGNIFLLGAASNIIIAQNLEKHTNQTITSFDFFKYSIIITAINVSVYLAVFAII</sequence>
<evidence type="ECO:0000256" key="1">
    <source>
        <dbReference type="ARBA" id="ARBA00004651"/>
    </source>
</evidence>
<comment type="subcellular location">
    <subcellularLocation>
        <location evidence="1">Cell membrane</location>
        <topology evidence="1">Multi-pass membrane protein</topology>
    </subcellularLocation>
</comment>
<organism evidence="10 11">
    <name type="scientific">Desulfurella multipotens</name>
    <dbReference type="NCBI Taxonomy" id="79269"/>
    <lineage>
        <taxon>Bacteria</taxon>
        <taxon>Pseudomonadati</taxon>
        <taxon>Campylobacterota</taxon>
        <taxon>Desulfurellia</taxon>
        <taxon>Desulfurellales</taxon>
        <taxon>Desulfurellaceae</taxon>
        <taxon>Desulfurella</taxon>
    </lineage>
</organism>